<dbReference type="SUPFAM" id="SSF54427">
    <property type="entry name" value="NTF2-like"/>
    <property type="match status" value="1"/>
</dbReference>
<accession>A0A6A8G5D9</accession>
<protein>
    <recommendedName>
        <fullName evidence="3">Ester cyclase</fullName>
    </recommendedName>
</protein>
<dbReference type="Gene3D" id="3.10.450.50">
    <property type="match status" value="1"/>
</dbReference>
<dbReference type="OrthoDB" id="297182at2157"/>
<dbReference type="PANTHER" id="PTHR38436:SF1">
    <property type="entry name" value="ESTER CYCLASE"/>
    <property type="match status" value="1"/>
</dbReference>
<dbReference type="InterPro" id="IPR032710">
    <property type="entry name" value="NTF2-like_dom_sf"/>
</dbReference>
<dbReference type="GO" id="GO:0030638">
    <property type="term" value="P:polyketide metabolic process"/>
    <property type="evidence" value="ECO:0007669"/>
    <property type="project" value="InterPro"/>
</dbReference>
<gene>
    <name evidence="1" type="ORF">GJR99_02905</name>
</gene>
<dbReference type="EMBL" id="WKJQ01000001">
    <property type="protein sequence ID" value="MRW95523.1"/>
    <property type="molecule type" value="Genomic_DNA"/>
</dbReference>
<dbReference type="PANTHER" id="PTHR38436">
    <property type="entry name" value="POLYKETIDE CYCLASE SNOAL-LIKE DOMAIN"/>
    <property type="match status" value="1"/>
</dbReference>
<name>A0A6A8G5D9_9EURY</name>
<evidence type="ECO:0000313" key="1">
    <source>
        <dbReference type="EMBL" id="MRW95523.1"/>
    </source>
</evidence>
<dbReference type="Proteomes" id="UP000443423">
    <property type="component" value="Unassembled WGS sequence"/>
</dbReference>
<comment type="caution">
    <text evidence="1">The sequence shown here is derived from an EMBL/GenBank/DDBJ whole genome shotgun (WGS) entry which is preliminary data.</text>
</comment>
<evidence type="ECO:0000313" key="2">
    <source>
        <dbReference type="Proteomes" id="UP000443423"/>
    </source>
</evidence>
<organism evidence="1 2">
    <name type="scientific">Haloferax marinum</name>
    <dbReference type="NCBI Taxonomy" id="2666143"/>
    <lineage>
        <taxon>Archaea</taxon>
        <taxon>Methanobacteriati</taxon>
        <taxon>Methanobacteriota</taxon>
        <taxon>Stenosarchaea group</taxon>
        <taxon>Halobacteria</taxon>
        <taxon>Halobacteriales</taxon>
        <taxon>Haloferacaceae</taxon>
        <taxon>Haloferax</taxon>
    </lineage>
</organism>
<dbReference type="RefSeq" id="WP_151109173.1">
    <property type="nucleotide sequence ID" value="NZ_WKJQ01000001.1"/>
</dbReference>
<proteinExistence type="predicted"/>
<keyword evidence="2" id="KW-1185">Reference proteome</keyword>
<dbReference type="AlphaFoldDB" id="A0A6A8G5D9"/>
<dbReference type="Pfam" id="PF07366">
    <property type="entry name" value="SnoaL"/>
    <property type="match status" value="1"/>
</dbReference>
<reference evidence="1 2" key="1">
    <citation type="submission" date="2019-11" db="EMBL/GenBank/DDBJ databases">
        <title>Whole genome sequence of Haloferax sp. MBLA0078.</title>
        <authorList>
            <person name="Seo M.-J."/>
            <person name="Cho E.-S."/>
        </authorList>
    </citation>
    <scope>NUCLEOTIDE SEQUENCE [LARGE SCALE GENOMIC DNA]</scope>
    <source>
        <strain evidence="1 2">MBLA0078</strain>
    </source>
</reference>
<sequence length="147" mass="16818">MAATTDQERQNRDSCIRIADELWNKRNYEIVDEEYDPLVEIHANAIEETVGTQAVKDWARMPHDAFSDFHVELFDVTAKDEFVFGRYHMTGTHDGTMRATVGDIPATHRKIDMWGLVEMRFDGGLVVEEWNTTDGVEMLAQLGVTPE</sequence>
<dbReference type="InterPro" id="IPR009959">
    <property type="entry name" value="Cyclase_SnoaL-like"/>
</dbReference>
<evidence type="ECO:0008006" key="3">
    <source>
        <dbReference type="Google" id="ProtNLM"/>
    </source>
</evidence>